<feature type="non-terminal residue" evidence="1">
    <location>
        <position position="1"/>
    </location>
</feature>
<sequence>VCGKYEATLKDYRESPLGTIGSVRSCKWCFNLNDVAHHRVTNENLDPKDLYNNEES</sequence>
<proteinExistence type="predicted"/>
<dbReference type="AlphaFoldDB" id="A0A381Z000"/>
<name>A0A381Z000_9ZZZZ</name>
<reference evidence="1" key="1">
    <citation type="submission" date="2018-05" db="EMBL/GenBank/DDBJ databases">
        <authorList>
            <person name="Lanie J.A."/>
            <person name="Ng W.-L."/>
            <person name="Kazmierczak K.M."/>
            <person name="Andrzejewski T.M."/>
            <person name="Davidsen T.M."/>
            <person name="Wayne K.J."/>
            <person name="Tettelin H."/>
            <person name="Glass J.I."/>
            <person name="Rusch D."/>
            <person name="Podicherti R."/>
            <person name="Tsui H.-C.T."/>
            <person name="Winkler M.E."/>
        </authorList>
    </citation>
    <scope>NUCLEOTIDE SEQUENCE</scope>
</reference>
<gene>
    <name evidence="1" type="ORF">METZ01_LOCUS135470</name>
</gene>
<accession>A0A381Z000</accession>
<dbReference type="EMBL" id="UINC01019504">
    <property type="protein sequence ID" value="SVA82616.1"/>
    <property type="molecule type" value="Genomic_DNA"/>
</dbReference>
<organism evidence="1">
    <name type="scientific">marine metagenome</name>
    <dbReference type="NCBI Taxonomy" id="408172"/>
    <lineage>
        <taxon>unclassified sequences</taxon>
        <taxon>metagenomes</taxon>
        <taxon>ecological metagenomes</taxon>
    </lineage>
</organism>
<protein>
    <submittedName>
        <fullName evidence="1">Uncharacterized protein</fullName>
    </submittedName>
</protein>
<evidence type="ECO:0000313" key="1">
    <source>
        <dbReference type="EMBL" id="SVA82616.1"/>
    </source>
</evidence>